<evidence type="ECO:0000259" key="3">
    <source>
        <dbReference type="Pfam" id="PF01648"/>
    </source>
</evidence>
<gene>
    <name evidence="5" type="ORF">DW641_02200</name>
    <name evidence="4" type="ORF">DXB16_04725</name>
</gene>
<keyword evidence="2" id="KW-0808">Transferase</keyword>
<comment type="caution">
    <text evidence="4">The sequence shown here is derived from an EMBL/GenBank/DDBJ whole genome shotgun (WGS) entry which is preliminary data.</text>
</comment>
<dbReference type="InterPro" id="IPR037143">
    <property type="entry name" value="4-PPantetheinyl_Trfase_dom_sf"/>
</dbReference>
<dbReference type="InterPro" id="IPR008278">
    <property type="entry name" value="4-PPantetheinyl_Trfase_dom"/>
</dbReference>
<dbReference type="InterPro" id="IPR050559">
    <property type="entry name" value="P-Pant_transferase_sf"/>
</dbReference>
<dbReference type="GO" id="GO:0000287">
    <property type="term" value="F:magnesium ion binding"/>
    <property type="evidence" value="ECO:0007669"/>
    <property type="project" value="InterPro"/>
</dbReference>
<dbReference type="PANTHER" id="PTHR12215">
    <property type="entry name" value="PHOSPHOPANTETHEINE TRANSFERASE"/>
    <property type="match status" value="1"/>
</dbReference>
<dbReference type="GO" id="GO:0008897">
    <property type="term" value="F:holo-[acyl-carrier-protein] synthase activity"/>
    <property type="evidence" value="ECO:0007669"/>
    <property type="project" value="InterPro"/>
</dbReference>
<evidence type="ECO:0000313" key="5">
    <source>
        <dbReference type="EMBL" id="RHG11056.1"/>
    </source>
</evidence>
<reference evidence="6 7" key="1">
    <citation type="submission" date="2018-08" db="EMBL/GenBank/DDBJ databases">
        <title>A genome reference for cultivated species of the human gut microbiota.</title>
        <authorList>
            <person name="Zou Y."/>
            <person name="Xue W."/>
            <person name="Luo G."/>
        </authorList>
    </citation>
    <scope>NUCLEOTIDE SEQUENCE [LARGE SCALE GENOMIC DNA]</scope>
    <source>
        <strain evidence="5 7">AM23-13</strain>
        <strain evidence="4 6">OM02-16</strain>
    </source>
</reference>
<evidence type="ECO:0000256" key="1">
    <source>
        <dbReference type="ARBA" id="ARBA00010990"/>
    </source>
</evidence>
<name>A0A3E5GHE1_9FIRM</name>
<accession>A0A3E5GHE1</accession>
<evidence type="ECO:0000313" key="6">
    <source>
        <dbReference type="Proteomes" id="UP000261285"/>
    </source>
</evidence>
<dbReference type="GO" id="GO:0019878">
    <property type="term" value="P:lysine biosynthetic process via aminoadipic acid"/>
    <property type="evidence" value="ECO:0007669"/>
    <property type="project" value="TreeGrafter"/>
</dbReference>
<organism evidence="4 6">
    <name type="scientific">Dorea longicatena</name>
    <dbReference type="NCBI Taxonomy" id="88431"/>
    <lineage>
        <taxon>Bacteria</taxon>
        <taxon>Bacillati</taxon>
        <taxon>Bacillota</taxon>
        <taxon>Clostridia</taxon>
        <taxon>Lachnospirales</taxon>
        <taxon>Lachnospiraceae</taxon>
        <taxon>Dorea</taxon>
    </lineage>
</organism>
<dbReference type="EMBL" id="QSVN01000003">
    <property type="protein sequence ID" value="RGO33892.1"/>
    <property type="molecule type" value="Genomic_DNA"/>
</dbReference>
<dbReference type="GO" id="GO:0005829">
    <property type="term" value="C:cytosol"/>
    <property type="evidence" value="ECO:0007669"/>
    <property type="project" value="TreeGrafter"/>
</dbReference>
<dbReference type="Proteomes" id="UP000284112">
    <property type="component" value="Unassembled WGS sequence"/>
</dbReference>
<evidence type="ECO:0000313" key="4">
    <source>
        <dbReference type="EMBL" id="RGO33892.1"/>
    </source>
</evidence>
<dbReference type="RefSeq" id="WP_117597614.1">
    <property type="nucleotide sequence ID" value="NZ_CABMEZ010000003.1"/>
</dbReference>
<dbReference type="SUPFAM" id="SSF56214">
    <property type="entry name" value="4'-phosphopantetheinyl transferase"/>
    <property type="match status" value="2"/>
</dbReference>
<dbReference type="AlphaFoldDB" id="A0A3E5GHE1"/>
<dbReference type="Gene3D" id="3.90.470.20">
    <property type="entry name" value="4'-phosphopantetheinyl transferase domain"/>
    <property type="match status" value="2"/>
</dbReference>
<protein>
    <recommendedName>
        <fullName evidence="3">4'-phosphopantetheinyl transferase domain-containing protein</fullName>
    </recommendedName>
</protein>
<feature type="domain" description="4'-phosphopantetheinyl transferase" evidence="3">
    <location>
        <begin position="87"/>
        <end position="188"/>
    </location>
</feature>
<sequence>MPTIYYAYYTPISDSISAISSQEHNLGHTLLLQGLQDLFQLSFSPEELEQALKTDANGKPYLPDHPEICFNITHCDQLAACVFHDRPIGIDAEFPGYYPDVLVDRALSESEKDFLQSHNADLSENREWFYRLWTLKEAYVKKYGIGVDTDLTDFSFTFSNVQGTLSVSCSDPAILCYQTNLNHGHILSVCYEGPEPSVKLVSCSQQHVPPR</sequence>
<dbReference type="PANTHER" id="PTHR12215:SF10">
    <property type="entry name" value="L-AMINOADIPATE-SEMIALDEHYDE DEHYDROGENASE-PHOSPHOPANTETHEINYL TRANSFERASE"/>
    <property type="match status" value="1"/>
</dbReference>
<dbReference type="Proteomes" id="UP000261285">
    <property type="component" value="Unassembled WGS sequence"/>
</dbReference>
<evidence type="ECO:0000313" key="7">
    <source>
        <dbReference type="Proteomes" id="UP000284112"/>
    </source>
</evidence>
<dbReference type="EMBL" id="QRHW01000002">
    <property type="protein sequence ID" value="RHG11056.1"/>
    <property type="molecule type" value="Genomic_DNA"/>
</dbReference>
<evidence type="ECO:0000256" key="2">
    <source>
        <dbReference type="ARBA" id="ARBA00022679"/>
    </source>
</evidence>
<proteinExistence type="inferred from homology"/>
<comment type="similarity">
    <text evidence="1">Belongs to the P-Pant transferase superfamily. Gsp/Sfp/HetI/AcpT family.</text>
</comment>
<dbReference type="Pfam" id="PF01648">
    <property type="entry name" value="ACPS"/>
    <property type="match status" value="1"/>
</dbReference>